<dbReference type="SUPFAM" id="SSF50129">
    <property type="entry name" value="GroES-like"/>
    <property type="match status" value="2"/>
</dbReference>
<keyword evidence="3" id="KW-0862">Zinc</keyword>
<dbReference type="EMBL" id="BAAAJE010000028">
    <property type="protein sequence ID" value="GAA1160582.1"/>
    <property type="molecule type" value="Genomic_DNA"/>
</dbReference>
<evidence type="ECO:0000313" key="6">
    <source>
        <dbReference type="EMBL" id="GAA1160582.1"/>
    </source>
</evidence>
<comment type="caution">
    <text evidence="6">The sequence shown here is derived from an EMBL/GenBank/DDBJ whole genome shotgun (WGS) entry which is preliminary data.</text>
</comment>
<dbReference type="InterPro" id="IPR036291">
    <property type="entry name" value="NAD(P)-bd_dom_sf"/>
</dbReference>
<name>A0ABP4F8K2_9ACTN</name>
<organism evidence="6 7">
    <name type="scientific">Nocardioides aquiterrae</name>
    <dbReference type="NCBI Taxonomy" id="203799"/>
    <lineage>
        <taxon>Bacteria</taxon>
        <taxon>Bacillati</taxon>
        <taxon>Actinomycetota</taxon>
        <taxon>Actinomycetes</taxon>
        <taxon>Propionibacteriales</taxon>
        <taxon>Nocardioidaceae</taxon>
        <taxon>Nocardioides</taxon>
    </lineage>
</organism>
<evidence type="ECO:0000256" key="1">
    <source>
        <dbReference type="ARBA" id="ARBA00008072"/>
    </source>
</evidence>
<dbReference type="SUPFAM" id="SSF51735">
    <property type="entry name" value="NAD(P)-binding Rossmann-fold domains"/>
    <property type="match status" value="1"/>
</dbReference>
<reference evidence="7" key="1">
    <citation type="journal article" date="2019" name="Int. J. Syst. Evol. Microbiol.">
        <title>The Global Catalogue of Microorganisms (GCM) 10K type strain sequencing project: providing services to taxonomists for standard genome sequencing and annotation.</title>
        <authorList>
            <consortium name="The Broad Institute Genomics Platform"/>
            <consortium name="The Broad Institute Genome Sequencing Center for Infectious Disease"/>
            <person name="Wu L."/>
            <person name="Ma J."/>
        </authorList>
    </citation>
    <scope>NUCLEOTIDE SEQUENCE [LARGE SCALE GENOMIC DNA]</scope>
    <source>
        <strain evidence="7">JCM 11813</strain>
    </source>
</reference>
<evidence type="ECO:0000259" key="5">
    <source>
        <dbReference type="SMART" id="SM00829"/>
    </source>
</evidence>
<evidence type="ECO:0000256" key="3">
    <source>
        <dbReference type="ARBA" id="ARBA00022833"/>
    </source>
</evidence>
<proteinExistence type="inferred from homology"/>
<gene>
    <name evidence="6" type="ORF">GCM10009606_43250</name>
</gene>
<evidence type="ECO:0000256" key="4">
    <source>
        <dbReference type="ARBA" id="ARBA00023027"/>
    </source>
</evidence>
<dbReference type="InterPro" id="IPR011032">
    <property type="entry name" value="GroES-like_sf"/>
</dbReference>
<dbReference type="Proteomes" id="UP001499979">
    <property type="component" value="Unassembled WGS sequence"/>
</dbReference>
<keyword evidence="4" id="KW-0520">NAD</keyword>
<sequence>MKTRAAILWEPHTEWSVEDIELDPPKRGELLVKLAASGLCHSDEHLVTGDMVLDPELAEAFGLKQFPVIGGHEGAGVVQEVGPDTVGFEVGDHVVFSFIPSCGKCPSCSTGHQHLCDLGAFLLSGMQLSDFSYRHHAKDGRDLGIMVGLGTFSPYTVVNVDSAVKIRPDVPLERAALVGCGVTTGWGSATYAADVQSGETVAVVGIGGIGMSAVQGAAMAGARYVVAIDPVDWKREKALTLGATHTAASMADAQALISEITQGAMADKAILAVGLATGDLIAPMMSLVKKAGRGVVTAVANMMADDVKLNLFEMSMMRKELVGCIFGNANPRYDIPRLLDLYMDGRLKLDEMVTTTYSLDQINQGYQDMRDGKNIRGVIVYDD</sequence>
<dbReference type="PANTHER" id="PTHR43880:SF12">
    <property type="entry name" value="ALCOHOL DEHYDROGENASE CLASS-3"/>
    <property type="match status" value="1"/>
</dbReference>
<accession>A0ABP4F8K2</accession>
<dbReference type="InterPro" id="IPR020843">
    <property type="entry name" value="ER"/>
</dbReference>
<evidence type="ECO:0000256" key="2">
    <source>
        <dbReference type="ARBA" id="ARBA00022723"/>
    </source>
</evidence>
<comment type="similarity">
    <text evidence="1">Belongs to the zinc-containing alcohol dehydrogenase family.</text>
</comment>
<dbReference type="Pfam" id="PF00107">
    <property type="entry name" value="ADH_zinc_N"/>
    <property type="match status" value="1"/>
</dbReference>
<dbReference type="Pfam" id="PF08240">
    <property type="entry name" value="ADH_N"/>
    <property type="match status" value="1"/>
</dbReference>
<protein>
    <submittedName>
        <fullName evidence="6">NDMA-dependent alcohol dehydrogenase</fullName>
    </submittedName>
</protein>
<dbReference type="PANTHER" id="PTHR43880">
    <property type="entry name" value="ALCOHOL DEHYDROGENASE"/>
    <property type="match status" value="1"/>
</dbReference>
<dbReference type="NCBIfam" id="TIGR03989">
    <property type="entry name" value="Rxyl_3153"/>
    <property type="match status" value="1"/>
</dbReference>
<keyword evidence="2" id="KW-0479">Metal-binding</keyword>
<dbReference type="Gene3D" id="3.90.180.10">
    <property type="entry name" value="Medium-chain alcohol dehydrogenases, catalytic domain"/>
    <property type="match status" value="1"/>
</dbReference>
<evidence type="ECO:0000313" key="7">
    <source>
        <dbReference type="Proteomes" id="UP001499979"/>
    </source>
</evidence>
<dbReference type="SMART" id="SM00829">
    <property type="entry name" value="PKS_ER"/>
    <property type="match status" value="1"/>
</dbReference>
<keyword evidence="7" id="KW-1185">Reference proteome</keyword>
<feature type="domain" description="Enoyl reductase (ER)" evidence="5">
    <location>
        <begin position="12"/>
        <end position="379"/>
    </location>
</feature>
<dbReference type="InterPro" id="IPR023921">
    <property type="entry name" value="ADH_Zn_actinomycetes"/>
</dbReference>
<dbReference type="InterPro" id="IPR013149">
    <property type="entry name" value="ADH-like_C"/>
</dbReference>
<dbReference type="CDD" id="cd08279">
    <property type="entry name" value="Zn_ADH_class_III"/>
    <property type="match status" value="1"/>
</dbReference>
<dbReference type="InterPro" id="IPR013154">
    <property type="entry name" value="ADH-like_N"/>
</dbReference>
<dbReference type="Gene3D" id="3.40.50.720">
    <property type="entry name" value="NAD(P)-binding Rossmann-like Domain"/>
    <property type="match status" value="1"/>
</dbReference>
<dbReference type="RefSeq" id="WP_343910128.1">
    <property type="nucleotide sequence ID" value="NZ_BAAAJE010000028.1"/>
</dbReference>